<dbReference type="OrthoDB" id="8916892at2759"/>
<comment type="caution">
    <text evidence="2">The sequence shown here is derived from an EMBL/GenBank/DDBJ whole genome shotgun (WGS) entry which is preliminary data.</text>
</comment>
<dbReference type="EMBL" id="CAKXAJ010024722">
    <property type="protein sequence ID" value="CAH2229486.1"/>
    <property type="molecule type" value="Genomic_DNA"/>
</dbReference>
<feature type="compositionally biased region" description="Basic and acidic residues" evidence="1">
    <location>
        <begin position="1"/>
        <end position="13"/>
    </location>
</feature>
<dbReference type="AlphaFoldDB" id="A0A8S4R3Q8"/>
<evidence type="ECO:0000256" key="1">
    <source>
        <dbReference type="SAM" id="MobiDB-lite"/>
    </source>
</evidence>
<feature type="region of interest" description="Disordered" evidence="1">
    <location>
        <begin position="1"/>
        <end position="21"/>
    </location>
</feature>
<dbReference type="Proteomes" id="UP000838756">
    <property type="component" value="Unassembled WGS sequence"/>
</dbReference>
<feature type="region of interest" description="Disordered" evidence="1">
    <location>
        <begin position="150"/>
        <end position="177"/>
    </location>
</feature>
<feature type="region of interest" description="Disordered" evidence="1">
    <location>
        <begin position="70"/>
        <end position="106"/>
    </location>
</feature>
<proteinExistence type="predicted"/>
<keyword evidence="3" id="KW-1185">Reference proteome</keyword>
<sequence>MMGRKEVQADVAKKGRKSRRRFAIRAAKRREKRLAATNVAVDSVPSPVKCAVHAFVLRYQSALRKVPSQLPPKIRAGPPSKRVKRVSWSHDESVGSGGGGDPAVLAVGPVRRPLQYTRDELMRLRNSPLVKRGLENAFAGNDTLALVMKRRSESPCEEDKGGRGDAPAENHKVCITQ</sequence>
<reference evidence="2" key="1">
    <citation type="submission" date="2022-03" db="EMBL/GenBank/DDBJ databases">
        <authorList>
            <person name="Lindestad O."/>
        </authorList>
    </citation>
    <scope>NUCLEOTIDE SEQUENCE</scope>
</reference>
<protein>
    <submittedName>
        <fullName evidence="2">Jg20859 protein</fullName>
    </submittedName>
</protein>
<evidence type="ECO:0000313" key="2">
    <source>
        <dbReference type="EMBL" id="CAH2229486.1"/>
    </source>
</evidence>
<name>A0A8S4R3Q8_9NEOP</name>
<gene>
    <name evidence="2" type="primary">jg20859</name>
    <name evidence="2" type="ORF">PAEG_LOCUS8938</name>
</gene>
<organism evidence="2 3">
    <name type="scientific">Pararge aegeria aegeria</name>
    <dbReference type="NCBI Taxonomy" id="348720"/>
    <lineage>
        <taxon>Eukaryota</taxon>
        <taxon>Metazoa</taxon>
        <taxon>Ecdysozoa</taxon>
        <taxon>Arthropoda</taxon>
        <taxon>Hexapoda</taxon>
        <taxon>Insecta</taxon>
        <taxon>Pterygota</taxon>
        <taxon>Neoptera</taxon>
        <taxon>Endopterygota</taxon>
        <taxon>Lepidoptera</taxon>
        <taxon>Glossata</taxon>
        <taxon>Ditrysia</taxon>
        <taxon>Papilionoidea</taxon>
        <taxon>Nymphalidae</taxon>
        <taxon>Satyrinae</taxon>
        <taxon>Satyrini</taxon>
        <taxon>Parargina</taxon>
        <taxon>Pararge</taxon>
    </lineage>
</organism>
<evidence type="ECO:0000313" key="3">
    <source>
        <dbReference type="Proteomes" id="UP000838756"/>
    </source>
</evidence>
<accession>A0A8S4R3Q8</accession>